<sequence length="119" mass="13212">MSKKSHLGLGSHAREQLVKRFLNRKTEAPTSAVFAGNAAQLDIPEAFCQWHRHPGYEKLLVPRAAAWRLRIANPFFKSHEGMGGATTQIGGRTYINFSHYNYLGLSGHPKVNQAAKNAI</sequence>
<accession>T0Z771</accession>
<proteinExistence type="predicted"/>
<name>T0Z771_9ZZZZ</name>
<dbReference type="InterPro" id="IPR015422">
    <property type="entry name" value="PyrdxlP-dep_Trfase_small"/>
</dbReference>
<feature type="non-terminal residue" evidence="1">
    <location>
        <position position="119"/>
    </location>
</feature>
<protein>
    <submittedName>
        <fullName evidence="1">8-amino-7-oxononanoate synthase</fullName>
    </submittedName>
</protein>
<gene>
    <name evidence="1" type="ORF">B1A_15393</name>
</gene>
<reference evidence="1" key="1">
    <citation type="submission" date="2013-08" db="EMBL/GenBank/DDBJ databases">
        <authorList>
            <person name="Mendez C."/>
            <person name="Richter M."/>
            <person name="Ferrer M."/>
            <person name="Sanchez J."/>
        </authorList>
    </citation>
    <scope>NUCLEOTIDE SEQUENCE</scope>
</reference>
<organism evidence="1">
    <name type="scientific">mine drainage metagenome</name>
    <dbReference type="NCBI Taxonomy" id="410659"/>
    <lineage>
        <taxon>unclassified sequences</taxon>
        <taxon>metagenomes</taxon>
        <taxon>ecological metagenomes</taxon>
    </lineage>
</organism>
<dbReference type="EMBL" id="AUZX01011294">
    <property type="protein sequence ID" value="EQD43886.1"/>
    <property type="molecule type" value="Genomic_DNA"/>
</dbReference>
<dbReference type="InterPro" id="IPR015424">
    <property type="entry name" value="PyrdxlP-dep_Trfase"/>
</dbReference>
<comment type="caution">
    <text evidence="1">The sequence shown here is derived from an EMBL/GenBank/DDBJ whole genome shotgun (WGS) entry which is preliminary data.</text>
</comment>
<dbReference type="AlphaFoldDB" id="T0Z771"/>
<dbReference type="SUPFAM" id="SSF53383">
    <property type="entry name" value="PLP-dependent transferases"/>
    <property type="match status" value="1"/>
</dbReference>
<reference evidence="1" key="2">
    <citation type="journal article" date="2014" name="ISME J.">
        <title>Microbial stratification in low pH oxic and suboxic macroscopic growths along an acid mine drainage.</title>
        <authorList>
            <person name="Mendez-Garcia C."/>
            <person name="Mesa V."/>
            <person name="Sprenger R.R."/>
            <person name="Richter M."/>
            <person name="Diez M.S."/>
            <person name="Solano J."/>
            <person name="Bargiela R."/>
            <person name="Golyshina O.V."/>
            <person name="Manteca A."/>
            <person name="Ramos J.L."/>
            <person name="Gallego J.R."/>
            <person name="Llorente I."/>
            <person name="Martins Dos Santos V.A."/>
            <person name="Jensen O.N."/>
            <person name="Pelaez A.I."/>
            <person name="Sanchez J."/>
            <person name="Ferrer M."/>
        </authorList>
    </citation>
    <scope>NUCLEOTIDE SEQUENCE</scope>
</reference>
<dbReference type="Gene3D" id="3.90.1150.10">
    <property type="entry name" value="Aspartate Aminotransferase, domain 1"/>
    <property type="match status" value="1"/>
</dbReference>
<evidence type="ECO:0000313" key="1">
    <source>
        <dbReference type="EMBL" id="EQD43886.1"/>
    </source>
</evidence>